<dbReference type="RefSeq" id="XP_001032916.2">
    <property type="nucleotide sequence ID" value="XM_001032916.2"/>
</dbReference>
<dbReference type="InParanoid" id="I7MD04"/>
<dbReference type="Gene3D" id="1.25.40.10">
    <property type="entry name" value="Tetratricopeptide repeat domain"/>
    <property type="match status" value="1"/>
</dbReference>
<accession>I7MD04</accession>
<dbReference type="InterPro" id="IPR019734">
    <property type="entry name" value="TPR_rpt"/>
</dbReference>
<dbReference type="SUPFAM" id="SSF48452">
    <property type="entry name" value="TPR-like"/>
    <property type="match status" value="2"/>
</dbReference>
<dbReference type="PROSITE" id="PS50005">
    <property type="entry name" value="TPR"/>
    <property type="match status" value="1"/>
</dbReference>
<organism evidence="2 3">
    <name type="scientific">Tetrahymena thermophila (strain SB210)</name>
    <dbReference type="NCBI Taxonomy" id="312017"/>
    <lineage>
        <taxon>Eukaryota</taxon>
        <taxon>Sar</taxon>
        <taxon>Alveolata</taxon>
        <taxon>Ciliophora</taxon>
        <taxon>Intramacronucleata</taxon>
        <taxon>Oligohymenophorea</taxon>
        <taxon>Hymenostomatida</taxon>
        <taxon>Tetrahymenina</taxon>
        <taxon>Tetrahymenidae</taxon>
        <taxon>Tetrahymena</taxon>
    </lineage>
</organism>
<dbReference type="GeneID" id="7838939"/>
<dbReference type="InterPro" id="IPR011990">
    <property type="entry name" value="TPR-like_helical_dom_sf"/>
</dbReference>
<reference evidence="3" key="1">
    <citation type="journal article" date="2006" name="PLoS Biol.">
        <title>Macronuclear genome sequence of the ciliate Tetrahymena thermophila, a model eukaryote.</title>
        <authorList>
            <person name="Eisen J.A."/>
            <person name="Coyne R.S."/>
            <person name="Wu M."/>
            <person name="Wu D."/>
            <person name="Thiagarajan M."/>
            <person name="Wortman J.R."/>
            <person name="Badger J.H."/>
            <person name="Ren Q."/>
            <person name="Amedeo P."/>
            <person name="Jones K.M."/>
            <person name="Tallon L.J."/>
            <person name="Delcher A.L."/>
            <person name="Salzberg S.L."/>
            <person name="Silva J.C."/>
            <person name="Haas B.J."/>
            <person name="Majoros W.H."/>
            <person name="Farzad M."/>
            <person name="Carlton J.M."/>
            <person name="Smith R.K. Jr."/>
            <person name="Garg J."/>
            <person name="Pearlman R.E."/>
            <person name="Karrer K.M."/>
            <person name="Sun L."/>
            <person name="Manning G."/>
            <person name="Elde N.C."/>
            <person name="Turkewitz A.P."/>
            <person name="Asai D.J."/>
            <person name="Wilkes D.E."/>
            <person name="Wang Y."/>
            <person name="Cai H."/>
            <person name="Collins K."/>
            <person name="Stewart B.A."/>
            <person name="Lee S.R."/>
            <person name="Wilamowska K."/>
            <person name="Weinberg Z."/>
            <person name="Ruzzo W.L."/>
            <person name="Wloga D."/>
            <person name="Gaertig J."/>
            <person name="Frankel J."/>
            <person name="Tsao C.-C."/>
            <person name="Gorovsky M.A."/>
            <person name="Keeling P.J."/>
            <person name="Waller R.F."/>
            <person name="Patron N.J."/>
            <person name="Cherry J.M."/>
            <person name="Stover N.A."/>
            <person name="Krieger C.J."/>
            <person name="del Toro C."/>
            <person name="Ryder H.F."/>
            <person name="Williamson S.C."/>
            <person name="Barbeau R.A."/>
            <person name="Hamilton E.P."/>
            <person name="Orias E."/>
        </authorList>
    </citation>
    <scope>NUCLEOTIDE SEQUENCE [LARGE SCALE GENOMIC DNA]</scope>
    <source>
        <strain evidence="3">SB210</strain>
    </source>
</reference>
<protein>
    <submittedName>
        <fullName evidence="2">Tetratricopeptide repeat protein</fullName>
    </submittedName>
</protein>
<keyword evidence="3" id="KW-1185">Reference proteome</keyword>
<dbReference type="Proteomes" id="UP000009168">
    <property type="component" value="Unassembled WGS sequence"/>
</dbReference>
<dbReference type="KEGG" id="tet:TTHERM_00487040"/>
<evidence type="ECO:0000313" key="2">
    <source>
        <dbReference type="EMBL" id="EAR85253.2"/>
    </source>
</evidence>
<evidence type="ECO:0000256" key="1">
    <source>
        <dbReference type="PROSITE-ProRule" id="PRU00339"/>
    </source>
</evidence>
<dbReference type="AlphaFoldDB" id="I7MD04"/>
<dbReference type="SMART" id="SM00028">
    <property type="entry name" value="TPR"/>
    <property type="match status" value="1"/>
</dbReference>
<keyword evidence="1" id="KW-0802">TPR repeat</keyword>
<name>I7MD04_TETTS</name>
<proteinExistence type="predicted"/>
<feature type="repeat" description="TPR" evidence="1">
    <location>
        <begin position="27"/>
        <end position="60"/>
    </location>
</feature>
<sequence>MGNNPQKPDRLKQIQGYQVNVSDEEQSEKHYQTGNQFLQNEDYDKAKEFFQQSLRYNPKNVKVLTALCQQYRRDNKIYDAFQCVLNKTLIENGFEDQIDDKRAHQLSRIVSLATDFNNDDSEQLKVQPQKQLDFAKKYFILNKALIEILPIMKDDFENIIQQMNINNNKFELMFFIEQYKERFGQLLHEKELLLIDLYNLYGFHQKLLNLYLNQLKQQPNDKQVLEKIIQCYEQLKNKQKVNEYKSQLQKMSEQTNSTQ</sequence>
<evidence type="ECO:0000313" key="3">
    <source>
        <dbReference type="Proteomes" id="UP000009168"/>
    </source>
</evidence>
<gene>
    <name evidence="2" type="ORF">TTHERM_00487040</name>
</gene>
<dbReference type="EMBL" id="GG662587">
    <property type="protein sequence ID" value="EAR85253.2"/>
    <property type="molecule type" value="Genomic_DNA"/>
</dbReference>